<feature type="region of interest" description="Disordered" evidence="1">
    <location>
        <begin position="454"/>
        <end position="475"/>
    </location>
</feature>
<feature type="compositionally biased region" description="Low complexity" evidence="1">
    <location>
        <begin position="354"/>
        <end position="371"/>
    </location>
</feature>
<evidence type="ECO:0000313" key="3">
    <source>
        <dbReference type="Proteomes" id="UP001447188"/>
    </source>
</evidence>
<proteinExistence type="predicted"/>
<name>A0ABR3GL44_9PEZI</name>
<dbReference type="PANTHER" id="PTHR15237:SF0">
    <property type="entry name" value="CELL CYCLE CHECKPOINT CONTROL PROTEIN"/>
    <property type="match status" value="1"/>
</dbReference>
<gene>
    <name evidence="2" type="ORF">Q9L58_004723</name>
</gene>
<organism evidence="2 3">
    <name type="scientific">Discina gigas</name>
    <dbReference type="NCBI Taxonomy" id="1032678"/>
    <lineage>
        <taxon>Eukaryota</taxon>
        <taxon>Fungi</taxon>
        <taxon>Dikarya</taxon>
        <taxon>Ascomycota</taxon>
        <taxon>Pezizomycotina</taxon>
        <taxon>Pezizomycetes</taxon>
        <taxon>Pezizales</taxon>
        <taxon>Discinaceae</taxon>
        <taxon>Discina</taxon>
    </lineage>
</organism>
<evidence type="ECO:0000256" key="1">
    <source>
        <dbReference type="SAM" id="MobiDB-lite"/>
    </source>
</evidence>
<keyword evidence="3" id="KW-1185">Reference proteome</keyword>
<sequence>MSTLYFVLTASAAQRIHDSLVCLSKFSEYICFEARRNRLTLSALNSTKSAYGAVTHSSTRFFEEYRFVAGDRGVGVDSEGSRFTCRLYSKALLAAFRHRYTDTKNGRTAIEKCEVSFEDDPSRPECRLLVKLICRHGVLKTYKLTYEEVDLMAPVFDRDLARNRWTISSRLMTEYMVHFGPKAEQFDISSDNGRASFTSFTEKVMEGREILKMAMHTNIALDTSDFELWDVEDKIHIAVSLKDIKAIVTHAGSLNAPISTFYSDPGRPLQLAYEHDGVKCEFTLMTMADVRASQTFAAITRVESRPVAERVARGNSAFTASIRRREPSRPQSQSQSQSQIQQGLPDDEPLFRGPTPSLSSIPTLSSLTSSLQVRPNAPAQPTQMRPPSPPSLQASLSQIPASRPMTQGLFLPLDSDDDSDDDLAKRLDDWDETSLRWDSGGNRGAMPSISVVRDQVAPQMRDQSESEGEDEVVGPTQQVSQVCLFFSEFCVVGSG</sequence>
<comment type="caution">
    <text evidence="2">The sequence shown here is derived from an EMBL/GenBank/DDBJ whole genome shotgun (WGS) entry which is preliminary data.</text>
</comment>
<dbReference type="Gene3D" id="3.70.10.10">
    <property type="match status" value="1"/>
</dbReference>
<evidence type="ECO:0008006" key="4">
    <source>
        <dbReference type="Google" id="ProtNLM"/>
    </source>
</evidence>
<protein>
    <recommendedName>
        <fullName evidence="4">DNA repair protein rad9</fullName>
    </recommendedName>
</protein>
<dbReference type="Pfam" id="PF04139">
    <property type="entry name" value="Rad9"/>
    <property type="match status" value="1"/>
</dbReference>
<dbReference type="InterPro" id="IPR046938">
    <property type="entry name" value="DNA_clamp_sf"/>
</dbReference>
<accession>A0ABR3GL44</accession>
<dbReference type="SUPFAM" id="SSF55979">
    <property type="entry name" value="DNA clamp"/>
    <property type="match status" value="1"/>
</dbReference>
<feature type="compositionally biased region" description="Low complexity" evidence="1">
    <location>
        <begin position="329"/>
        <end position="342"/>
    </location>
</feature>
<dbReference type="PANTHER" id="PTHR15237">
    <property type="entry name" value="DNA REPAIR PROTEIN RAD9"/>
    <property type="match status" value="1"/>
</dbReference>
<dbReference type="InterPro" id="IPR007268">
    <property type="entry name" value="Rad9/Ddc1"/>
</dbReference>
<evidence type="ECO:0000313" key="2">
    <source>
        <dbReference type="EMBL" id="KAL0636266.1"/>
    </source>
</evidence>
<reference evidence="2 3" key="1">
    <citation type="submission" date="2024-02" db="EMBL/GenBank/DDBJ databases">
        <title>Discinaceae phylogenomics.</title>
        <authorList>
            <person name="Dirks A.C."/>
            <person name="James T.Y."/>
        </authorList>
    </citation>
    <scope>NUCLEOTIDE SEQUENCE [LARGE SCALE GENOMIC DNA]</scope>
    <source>
        <strain evidence="2 3">ACD0624</strain>
    </source>
</reference>
<dbReference type="EMBL" id="JBBBZM010000053">
    <property type="protein sequence ID" value="KAL0636266.1"/>
    <property type="molecule type" value="Genomic_DNA"/>
</dbReference>
<dbReference type="Proteomes" id="UP001447188">
    <property type="component" value="Unassembled WGS sequence"/>
</dbReference>
<feature type="region of interest" description="Disordered" evidence="1">
    <location>
        <begin position="318"/>
        <end position="396"/>
    </location>
</feature>